<accession>A0ABV7LQH5</accession>
<keyword evidence="2" id="KW-0812">Transmembrane</keyword>
<keyword evidence="2" id="KW-1133">Transmembrane helix</keyword>
<feature type="transmembrane region" description="Helical" evidence="2">
    <location>
        <begin position="6"/>
        <end position="25"/>
    </location>
</feature>
<comment type="caution">
    <text evidence="3">The sequence shown here is derived from an EMBL/GenBank/DDBJ whole genome shotgun (WGS) entry which is preliminary data.</text>
</comment>
<evidence type="ECO:0000313" key="4">
    <source>
        <dbReference type="Proteomes" id="UP001595579"/>
    </source>
</evidence>
<evidence type="ECO:0000313" key="3">
    <source>
        <dbReference type="EMBL" id="MFC3284550.1"/>
    </source>
</evidence>
<gene>
    <name evidence="3" type="ORF">ACFOEV_13140</name>
</gene>
<feature type="region of interest" description="Disordered" evidence="1">
    <location>
        <begin position="32"/>
        <end position="53"/>
    </location>
</feature>
<protein>
    <submittedName>
        <fullName evidence="3">Uncharacterized protein</fullName>
    </submittedName>
</protein>
<dbReference type="EMBL" id="JBHRUG010000027">
    <property type="protein sequence ID" value="MFC3284550.1"/>
    <property type="molecule type" value="Genomic_DNA"/>
</dbReference>
<evidence type="ECO:0000256" key="1">
    <source>
        <dbReference type="SAM" id="MobiDB-lite"/>
    </source>
</evidence>
<evidence type="ECO:0000256" key="2">
    <source>
        <dbReference type="SAM" id="Phobius"/>
    </source>
</evidence>
<organism evidence="3 4">
    <name type="scientific">Litchfieldella rifensis</name>
    <dbReference type="NCBI Taxonomy" id="762643"/>
    <lineage>
        <taxon>Bacteria</taxon>
        <taxon>Pseudomonadati</taxon>
        <taxon>Pseudomonadota</taxon>
        <taxon>Gammaproteobacteria</taxon>
        <taxon>Oceanospirillales</taxon>
        <taxon>Halomonadaceae</taxon>
        <taxon>Litchfieldella</taxon>
    </lineage>
</organism>
<reference evidence="4" key="1">
    <citation type="journal article" date="2019" name="Int. J. Syst. Evol. Microbiol.">
        <title>The Global Catalogue of Microorganisms (GCM) 10K type strain sequencing project: providing services to taxonomists for standard genome sequencing and annotation.</title>
        <authorList>
            <consortium name="The Broad Institute Genomics Platform"/>
            <consortium name="The Broad Institute Genome Sequencing Center for Infectious Disease"/>
            <person name="Wu L."/>
            <person name="Ma J."/>
        </authorList>
    </citation>
    <scope>NUCLEOTIDE SEQUENCE [LARGE SCALE GENOMIC DNA]</scope>
    <source>
        <strain evidence="4">CECT 7698</strain>
    </source>
</reference>
<feature type="compositionally biased region" description="Basic and acidic residues" evidence="1">
    <location>
        <begin position="36"/>
        <end position="53"/>
    </location>
</feature>
<name>A0ABV7LQH5_9GAMM</name>
<dbReference type="RefSeq" id="WP_386774640.1">
    <property type="nucleotide sequence ID" value="NZ_JBHRUG010000027.1"/>
</dbReference>
<proteinExistence type="predicted"/>
<dbReference type="Proteomes" id="UP001595579">
    <property type="component" value="Unassembled WGS sequence"/>
</dbReference>
<keyword evidence="2" id="KW-0472">Membrane</keyword>
<sequence length="53" mass="5930">MGTIETLTVGLAAAAILVIAIHAGAEGKRRPIRQQVRIDEQERTAHRDRLNRR</sequence>
<keyword evidence="4" id="KW-1185">Reference proteome</keyword>